<accession>A0A5C5PRV7</accession>
<dbReference type="AlphaFoldDB" id="A0A5C5PRV7"/>
<dbReference type="EMBL" id="VFIP01000070">
    <property type="protein sequence ID" value="TWR81661.1"/>
    <property type="molecule type" value="Genomic_DNA"/>
</dbReference>
<protein>
    <submittedName>
        <fullName evidence="1">Uncharacterized protein</fullName>
    </submittedName>
</protein>
<dbReference type="OrthoDB" id="6986490at2"/>
<organism evidence="1 2">
    <name type="scientific">Pseudomonas saxonica</name>
    <dbReference type="NCBI Taxonomy" id="2600598"/>
    <lineage>
        <taxon>Bacteria</taxon>
        <taxon>Pseudomonadati</taxon>
        <taxon>Pseudomonadota</taxon>
        <taxon>Gammaproteobacteria</taxon>
        <taxon>Pseudomonadales</taxon>
        <taxon>Pseudomonadaceae</taxon>
        <taxon>Pseudomonas</taxon>
    </lineage>
</organism>
<comment type="caution">
    <text evidence="1">The sequence shown here is derived from an EMBL/GenBank/DDBJ whole genome shotgun (WGS) entry which is preliminary data.</text>
</comment>
<dbReference type="Proteomes" id="UP000317901">
    <property type="component" value="Unassembled WGS sequence"/>
</dbReference>
<reference evidence="1 2" key="1">
    <citation type="submission" date="2019-06" db="EMBL/GenBank/DDBJ databases">
        <title>Pseudomonas bimorpha sp. nov. isolated from bovine raw milk and skim milk concentrate.</title>
        <authorList>
            <person name="Hofmann K."/>
            <person name="Huptas C."/>
            <person name="Doll E."/>
            <person name="Scherer S."/>
            <person name="Wenning M."/>
        </authorList>
    </citation>
    <scope>NUCLEOTIDE SEQUENCE [LARGE SCALE GENOMIC DNA]</scope>
    <source>
        <strain evidence="1 2">DSM 108990</strain>
    </source>
</reference>
<sequence length="79" mass="8875">MNFIVIDKQSNLITGVVASSTLPTETSKTLFIQAGQLTLNKYYRLLSKSRKKGFLVDVGELAKISHSFLDSLIETDRKR</sequence>
<evidence type="ECO:0000313" key="1">
    <source>
        <dbReference type="EMBL" id="TWR81661.1"/>
    </source>
</evidence>
<dbReference type="RefSeq" id="WP_146427572.1">
    <property type="nucleotide sequence ID" value="NZ_VFIP01000070.1"/>
</dbReference>
<gene>
    <name evidence="1" type="ORF">FJD37_22280</name>
</gene>
<evidence type="ECO:0000313" key="2">
    <source>
        <dbReference type="Proteomes" id="UP000317901"/>
    </source>
</evidence>
<proteinExistence type="predicted"/>
<name>A0A5C5PRV7_9PSED</name>